<evidence type="ECO:0008006" key="3">
    <source>
        <dbReference type="Google" id="ProtNLM"/>
    </source>
</evidence>
<gene>
    <name evidence="1" type="ORF">DCS_01294</name>
</gene>
<dbReference type="PANTHER" id="PTHR23241:SF106">
    <property type="entry name" value="DUF4149 DOMAIN-CONTAINING PROTEIN"/>
    <property type="match status" value="1"/>
</dbReference>
<dbReference type="EMBL" id="LAYC01000001">
    <property type="protein sequence ID" value="KYK60159.1"/>
    <property type="molecule type" value="Genomic_DNA"/>
</dbReference>
<name>A0A151GSR5_DRECN</name>
<organism evidence="1 2">
    <name type="scientific">Drechmeria coniospora</name>
    <name type="common">Nematophagous fungus</name>
    <name type="synonym">Meria coniospora</name>
    <dbReference type="NCBI Taxonomy" id="98403"/>
    <lineage>
        <taxon>Eukaryota</taxon>
        <taxon>Fungi</taxon>
        <taxon>Dikarya</taxon>
        <taxon>Ascomycota</taxon>
        <taxon>Pezizomycotina</taxon>
        <taxon>Sordariomycetes</taxon>
        <taxon>Hypocreomycetidae</taxon>
        <taxon>Hypocreales</taxon>
        <taxon>Ophiocordycipitaceae</taxon>
        <taxon>Drechmeria</taxon>
    </lineage>
</organism>
<evidence type="ECO:0000313" key="2">
    <source>
        <dbReference type="Proteomes" id="UP000076580"/>
    </source>
</evidence>
<evidence type="ECO:0000313" key="1">
    <source>
        <dbReference type="EMBL" id="KYK60159.1"/>
    </source>
</evidence>
<dbReference type="PANTHER" id="PTHR23241">
    <property type="entry name" value="LATE EMBRYOGENESIS ABUNDANT PLANTS LEA-RELATED"/>
    <property type="match status" value="1"/>
</dbReference>
<proteinExistence type="predicted"/>
<keyword evidence="2" id="KW-1185">Reference proteome</keyword>
<accession>A0A151GSR5</accession>
<dbReference type="RefSeq" id="XP_040659511.1">
    <property type="nucleotide sequence ID" value="XM_040798628.1"/>
</dbReference>
<reference evidence="1 2" key="1">
    <citation type="journal article" date="2016" name="Sci. Rep.">
        <title>Insights into Adaptations to a Near-Obligate Nematode Endoparasitic Lifestyle from the Finished Genome of Drechmeria coniospora.</title>
        <authorList>
            <person name="Zhang L."/>
            <person name="Zhou Z."/>
            <person name="Guo Q."/>
            <person name="Fokkens L."/>
            <person name="Miskei M."/>
            <person name="Pocsi I."/>
            <person name="Zhang W."/>
            <person name="Chen M."/>
            <person name="Wang L."/>
            <person name="Sun Y."/>
            <person name="Donzelli B.G."/>
            <person name="Gibson D.M."/>
            <person name="Nelson D.R."/>
            <person name="Luo J.G."/>
            <person name="Rep M."/>
            <person name="Liu H."/>
            <person name="Yang S."/>
            <person name="Wang J."/>
            <person name="Krasnoff S.B."/>
            <person name="Xu Y."/>
            <person name="Molnar I."/>
            <person name="Lin M."/>
        </authorList>
    </citation>
    <scope>NUCLEOTIDE SEQUENCE [LARGE SCALE GENOMIC DNA]</scope>
    <source>
        <strain evidence="1 2">ARSEF 6962</strain>
    </source>
</reference>
<protein>
    <recommendedName>
        <fullName evidence="3">DUF4149 domain-containing protein</fullName>
    </recommendedName>
</protein>
<sequence>MFFTGLANLVVLQPATAKTMKQRKGQAKRDGKDYYAEGPHSEEMQILNKKFGMLHGISSLLNLATFLATVAYGFTLGTRIQSIADRI</sequence>
<dbReference type="InterPro" id="IPR053009">
    <property type="entry name" value="Xanthocillin_Biosynth-Assoc"/>
</dbReference>
<comment type="caution">
    <text evidence="1">The sequence shown here is derived from an EMBL/GenBank/DDBJ whole genome shotgun (WGS) entry which is preliminary data.</text>
</comment>
<dbReference type="GeneID" id="63713937"/>
<dbReference type="InParanoid" id="A0A151GSR5"/>
<dbReference type="AlphaFoldDB" id="A0A151GSR5"/>
<dbReference type="Proteomes" id="UP000076580">
    <property type="component" value="Chromosome 01"/>
</dbReference>